<sequence>MGITSAIVLLAVIWFMVLFIVLPFRVTTQGEAGEVVPGTPSSAPDVTNLKAKFKLVSVIAIVLWCVIYGIVMSGVISVTDLDFFDQMRR</sequence>
<protein>
    <submittedName>
        <fullName evidence="2">Predicted secreted protein</fullName>
    </submittedName>
</protein>
<organism evidence="2 3">
    <name type="scientific">Roseicitreum antarcticum</name>
    <dbReference type="NCBI Taxonomy" id="564137"/>
    <lineage>
        <taxon>Bacteria</taxon>
        <taxon>Pseudomonadati</taxon>
        <taxon>Pseudomonadota</taxon>
        <taxon>Alphaproteobacteria</taxon>
        <taxon>Rhodobacterales</taxon>
        <taxon>Paracoccaceae</taxon>
        <taxon>Roseicitreum</taxon>
    </lineage>
</organism>
<keyword evidence="1" id="KW-0812">Transmembrane</keyword>
<gene>
    <name evidence="2" type="ORF">SAMN04488238_104357</name>
</gene>
<dbReference type="RefSeq" id="WP_092888077.1">
    <property type="nucleotide sequence ID" value="NZ_CP061498.1"/>
</dbReference>
<dbReference type="Proteomes" id="UP000198539">
    <property type="component" value="Unassembled WGS sequence"/>
</dbReference>
<accession>A0A1H2XYV4</accession>
<keyword evidence="1" id="KW-0472">Membrane</keyword>
<keyword evidence="3" id="KW-1185">Reference proteome</keyword>
<dbReference type="InterPro" id="IPR009935">
    <property type="entry name" value="DUF1467"/>
</dbReference>
<dbReference type="STRING" id="564137.SAMN04488238_104357"/>
<evidence type="ECO:0000313" key="2">
    <source>
        <dbReference type="EMBL" id="SDW98046.1"/>
    </source>
</evidence>
<feature type="transmembrane region" description="Helical" evidence="1">
    <location>
        <begin position="56"/>
        <end position="79"/>
    </location>
</feature>
<keyword evidence="1" id="KW-1133">Transmembrane helix</keyword>
<proteinExistence type="predicted"/>
<dbReference type="Pfam" id="PF07330">
    <property type="entry name" value="DUF1467"/>
    <property type="match status" value="1"/>
</dbReference>
<evidence type="ECO:0000256" key="1">
    <source>
        <dbReference type="SAM" id="Phobius"/>
    </source>
</evidence>
<dbReference type="OrthoDB" id="9804637at2"/>
<evidence type="ECO:0000313" key="3">
    <source>
        <dbReference type="Proteomes" id="UP000198539"/>
    </source>
</evidence>
<name>A0A1H2XYV4_9RHOB</name>
<dbReference type="AlphaFoldDB" id="A0A1H2XYV4"/>
<dbReference type="EMBL" id="FNOM01000004">
    <property type="protein sequence ID" value="SDW98046.1"/>
    <property type="molecule type" value="Genomic_DNA"/>
</dbReference>
<reference evidence="2 3" key="1">
    <citation type="submission" date="2016-10" db="EMBL/GenBank/DDBJ databases">
        <authorList>
            <person name="de Groot N.N."/>
        </authorList>
    </citation>
    <scope>NUCLEOTIDE SEQUENCE [LARGE SCALE GENOMIC DNA]</scope>
    <source>
        <strain evidence="2 3">CGMCC 1.8894</strain>
    </source>
</reference>